<feature type="transmembrane region" description="Helical" evidence="1">
    <location>
        <begin position="33"/>
        <end position="51"/>
    </location>
</feature>
<keyword evidence="1" id="KW-0472">Membrane</keyword>
<keyword evidence="3" id="KW-1185">Reference proteome</keyword>
<dbReference type="EMBL" id="ML977334">
    <property type="protein sequence ID" value="KAF2111533.1"/>
    <property type="molecule type" value="Genomic_DNA"/>
</dbReference>
<evidence type="ECO:0000313" key="2">
    <source>
        <dbReference type="EMBL" id="KAF2111533.1"/>
    </source>
</evidence>
<evidence type="ECO:0008006" key="4">
    <source>
        <dbReference type="Google" id="ProtNLM"/>
    </source>
</evidence>
<organism evidence="2 3">
    <name type="scientific">Lophiotrema nucula</name>
    <dbReference type="NCBI Taxonomy" id="690887"/>
    <lineage>
        <taxon>Eukaryota</taxon>
        <taxon>Fungi</taxon>
        <taxon>Dikarya</taxon>
        <taxon>Ascomycota</taxon>
        <taxon>Pezizomycotina</taxon>
        <taxon>Dothideomycetes</taxon>
        <taxon>Pleosporomycetidae</taxon>
        <taxon>Pleosporales</taxon>
        <taxon>Lophiotremataceae</taxon>
        <taxon>Lophiotrema</taxon>
    </lineage>
</organism>
<gene>
    <name evidence="2" type="ORF">BDV96DRAFT_499284</name>
</gene>
<keyword evidence="1" id="KW-1133">Transmembrane helix</keyword>
<protein>
    <recommendedName>
        <fullName evidence="4">NADH-ubiquinone oxidoreductase 14 kDa subunit</fullName>
    </recommendedName>
</protein>
<dbReference type="Proteomes" id="UP000799770">
    <property type="component" value="Unassembled WGS sequence"/>
</dbReference>
<dbReference type="PANTHER" id="PTHR39218">
    <property type="entry name" value="OXIDOREDUCTASE 14 KDA SUBUNIT, PUTATIVE (AFU_ORTHOLOGUE AFUA_1G12110)-RELATED"/>
    <property type="match status" value="1"/>
</dbReference>
<accession>A0A6A5YXG5</accession>
<proteinExistence type="predicted"/>
<evidence type="ECO:0000313" key="3">
    <source>
        <dbReference type="Proteomes" id="UP000799770"/>
    </source>
</evidence>
<evidence type="ECO:0000256" key="1">
    <source>
        <dbReference type="SAM" id="Phobius"/>
    </source>
</evidence>
<sequence>MVSKVLFWSGFGVAVRIWQLGIEMRPFFNRESLWVYPVYASIGGSFGYWLMGVEQRQFKLLSDRRDSLLEKRARRKEREEAAAAAVGES</sequence>
<name>A0A6A5YXG5_9PLEO</name>
<dbReference type="PANTHER" id="PTHR39218:SF1">
    <property type="entry name" value="OXIDOREDUCTASE 14 KDA SUBUNIT, PUTATIVE (AFU_ORTHOLOGUE AFUA_1G12110)-RELATED"/>
    <property type="match status" value="1"/>
</dbReference>
<reference evidence="2" key="1">
    <citation type="journal article" date="2020" name="Stud. Mycol.">
        <title>101 Dothideomycetes genomes: a test case for predicting lifestyles and emergence of pathogens.</title>
        <authorList>
            <person name="Haridas S."/>
            <person name="Albert R."/>
            <person name="Binder M."/>
            <person name="Bloem J."/>
            <person name="Labutti K."/>
            <person name="Salamov A."/>
            <person name="Andreopoulos B."/>
            <person name="Baker S."/>
            <person name="Barry K."/>
            <person name="Bills G."/>
            <person name="Bluhm B."/>
            <person name="Cannon C."/>
            <person name="Castanera R."/>
            <person name="Culley D."/>
            <person name="Daum C."/>
            <person name="Ezra D."/>
            <person name="Gonzalez J."/>
            <person name="Henrissat B."/>
            <person name="Kuo A."/>
            <person name="Liang C."/>
            <person name="Lipzen A."/>
            <person name="Lutzoni F."/>
            <person name="Magnuson J."/>
            <person name="Mondo S."/>
            <person name="Nolan M."/>
            <person name="Ohm R."/>
            <person name="Pangilinan J."/>
            <person name="Park H.-J."/>
            <person name="Ramirez L."/>
            <person name="Alfaro M."/>
            <person name="Sun H."/>
            <person name="Tritt A."/>
            <person name="Yoshinaga Y."/>
            <person name="Zwiers L.-H."/>
            <person name="Turgeon B."/>
            <person name="Goodwin S."/>
            <person name="Spatafora J."/>
            <person name="Crous P."/>
            <person name="Grigoriev I."/>
        </authorList>
    </citation>
    <scope>NUCLEOTIDE SEQUENCE</scope>
    <source>
        <strain evidence="2">CBS 627.86</strain>
    </source>
</reference>
<dbReference type="OrthoDB" id="2141050at2759"/>
<keyword evidence="1" id="KW-0812">Transmembrane</keyword>
<dbReference type="AlphaFoldDB" id="A0A6A5YXG5"/>